<sequence length="575" mass="59883">MVRPAHDDSLPLAASEVTARLVRRAAPKRRVAELDVEAQQASAVVVGCLASAVSRYSPRSAVVVGCSALTVSSYSPRSSMHMDTCLMRSDIPAVASSLKDQACGSVSDSELPPDGGFVPDSEDEASGSVDDSELPPDGCVVPDSEDEASGGFDDSDLPTDGYVIPDSEDEESGGVHDSELPPEGCVVPDSEDEESGGVHDSELPPKGCVVPDFEDEESGGGVHNLEQKPDKDISANLEEQHMDGIEQLVGGEEVAGLQDDAGVAARDEGVDEFAEIRETPARRSAADELDEATRAQADPDYLLFLSHLYPDGGGAAAAPSPSSSTYVLDIPDLGLVVRYGPFVIGGDGDGGGDAASNKNATVGRRQLSSAVVINNDDLPPPSAAREAEVADSAASRSSVASNDDDDLAAAGTVDDGEEVSNDGVAVAGEEGAARGGRQVEEMRCVVPDSEDEESGGVHDCELPPEGCVVPDSEDEESGGVHDSELPPKGCVVPDFEDEESGGGVHNLEQKPDKDISANLEEQHMDGIEQLVGGEEVAGLQDDAGVAARDEGVDEFAEIRERNLFARLLHNCFPRN</sequence>
<dbReference type="HOGENOM" id="CLU_474412_0_0_1"/>
<dbReference type="Gramene" id="OBART04G10670.1">
    <property type="protein sequence ID" value="OBART04G10670.1"/>
    <property type="gene ID" value="OBART04G10670"/>
</dbReference>
<dbReference type="Proteomes" id="UP000026960">
    <property type="component" value="Chromosome 4"/>
</dbReference>
<organism evidence="2">
    <name type="scientific">Oryza barthii</name>
    <dbReference type="NCBI Taxonomy" id="65489"/>
    <lineage>
        <taxon>Eukaryota</taxon>
        <taxon>Viridiplantae</taxon>
        <taxon>Streptophyta</taxon>
        <taxon>Embryophyta</taxon>
        <taxon>Tracheophyta</taxon>
        <taxon>Spermatophyta</taxon>
        <taxon>Magnoliopsida</taxon>
        <taxon>Liliopsida</taxon>
        <taxon>Poales</taxon>
        <taxon>Poaceae</taxon>
        <taxon>BOP clade</taxon>
        <taxon>Oryzoideae</taxon>
        <taxon>Oryzeae</taxon>
        <taxon>Oryzinae</taxon>
        <taxon>Oryza</taxon>
    </lineage>
</organism>
<dbReference type="AlphaFoldDB" id="A0A0D3FV70"/>
<feature type="region of interest" description="Disordered" evidence="1">
    <location>
        <begin position="372"/>
        <end position="440"/>
    </location>
</feature>
<reference evidence="2" key="2">
    <citation type="submission" date="2015-03" db="UniProtKB">
        <authorList>
            <consortium name="EnsemblPlants"/>
        </authorList>
    </citation>
    <scope>IDENTIFICATION</scope>
</reference>
<feature type="region of interest" description="Disordered" evidence="1">
    <location>
        <begin position="103"/>
        <end position="230"/>
    </location>
</feature>
<name>A0A0D3FV70_9ORYZ</name>
<evidence type="ECO:0000313" key="3">
    <source>
        <dbReference type="Proteomes" id="UP000026960"/>
    </source>
</evidence>
<evidence type="ECO:0000313" key="2">
    <source>
        <dbReference type="EnsemblPlants" id="OBART04G10670.1"/>
    </source>
</evidence>
<feature type="region of interest" description="Disordered" evidence="1">
    <location>
        <begin position="470"/>
        <end position="489"/>
    </location>
</feature>
<feature type="compositionally biased region" description="Acidic residues" evidence="1">
    <location>
        <begin position="143"/>
        <end position="157"/>
    </location>
</feature>
<accession>A0A0D3FV70</accession>
<reference evidence="2" key="1">
    <citation type="journal article" date="2009" name="Rice">
        <title>De Novo Next Generation Sequencing of Plant Genomes.</title>
        <authorList>
            <person name="Rounsley S."/>
            <person name="Marri P.R."/>
            <person name="Yu Y."/>
            <person name="He R."/>
            <person name="Sisneros N."/>
            <person name="Goicoechea J.L."/>
            <person name="Lee S.J."/>
            <person name="Angelova A."/>
            <person name="Kudrna D."/>
            <person name="Luo M."/>
            <person name="Affourtit J."/>
            <person name="Desany B."/>
            <person name="Knight J."/>
            <person name="Niazi F."/>
            <person name="Egholm M."/>
            <person name="Wing R.A."/>
        </authorList>
    </citation>
    <scope>NUCLEOTIDE SEQUENCE [LARGE SCALE GENOMIC DNA]</scope>
    <source>
        <strain evidence="2">cv. IRGC 105608</strain>
    </source>
</reference>
<feature type="compositionally biased region" description="Acidic residues" evidence="1">
    <location>
        <begin position="120"/>
        <end position="134"/>
    </location>
</feature>
<feature type="compositionally biased region" description="Low complexity" evidence="1">
    <location>
        <begin position="390"/>
        <end position="401"/>
    </location>
</feature>
<proteinExistence type="predicted"/>
<dbReference type="EnsemblPlants" id="OBART04G10670.1">
    <property type="protein sequence ID" value="OBART04G10670.1"/>
    <property type="gene ID" value="OBART04G10670"/>
</dbReference>
<dbReference type="PaxDb" id="65489-OBART04G10670.1"/>
<keyword evidence="3" id="KW-1185">Reference proteome</keyword>
<dbReference type="STRING" id="65489.A0A0D3FV70"/>
<protein>
    <submittedName>
        <fullName evidence="2">Uncharacterized protein</fullName>
    </submittedName>
</protein>
<evidence type="ECO:0000256" key="1">
    <source>
        <dbReference type="SAM" id="MobiDB-lite"/>
    </source>
</evidence>